<reference evidence="1" key="1">
    <citation type="submission" date="2019-04" db="EMBL/GenBank/DDBJ databases">
        <title>Microbes associate with the intestines of laboratory mice.</title>
        <authorList>
            <person name="Navarre W."/>
            <person name="Wong E."/>
            <person name="Huang K."/>
            <person name="Tropini C."/>
            <person name="Ng K."/>
            <person name="Yu B."/>
        </authorList>
    </citation>
    <scope>NUCLEOTIDE SEQUENCE</scope>
    <source>
        <strain evidence="1">NM09_H32</strain>
    </source>
</reference>
<proteinExistence type="predicted"/>
<evidence type="ECO:0000313" key="2">
    <source>
        <dbReference type="Proteomes" id="UP000308836"/>
    </source>
</evidence>
<protein>
    <submittedName>
        <fullName evidence="1">Uncharacterized protein</fullName>
    </submittedName>
</protein>
<keyword evidence="2" id="KW-1185">Reference proteome</keyword>
<dbReference type="EMBL" id="SRYG01000003">
    <property type="protein sequence ID" value="TGY66864.1"/>
    <property type="molecule type" value="Genomic_DNA"/>
</dbReference>
<gene>
    <name evidence="1" type="ORF">E5336_01910</name>
</gene>
<accession>A0AC61R9F0</accession>
<dbReference type="Proteomes" id="UP000308836">
    <property type="component" value="Unassembled WGS sequence"/>
</dbReference>
<sequence length="563" mass="64601">MRKIDISKLIPWVLLVLLLIFRVWLGEKVGNQFYASQVYDDQLLIRYAYLPSHFFEPNIDSLLKTMSYPLFLSFVKVSGLSYTFVLSCVWCCTALYFGSVFYRISDKNKIIGWVSFAYILFFPTAFELWQGTRLYRNAIIAPFVIMLFSYLLIITWKNIKSKISYLDIIISIIFGVLFSFTYYIKEDGLWILACLLFAILVNTIIEIIKFVKNRRGKRFTMILLTIWIPIFVFIGITGIYKCVNNYYFGVSEVETRNGGNLGEFVSLIYKIESTDRNNVVWAPKDAVDKAWNASPTLQKMPDLYESITHTPWYSQDIEKHPIQGDFLTWVLRTALNDTGRWTNEREVDALFNKVNEEIKDAFDKGELQKDSRIQLLSSAGGKSIQEILNLNPLIVQEYIGAVQLNGYESGAGAVAEVEPREIAEAGRNLTHISYLTDYSKKEISGVVIGFINIVFMVYSIINTLLFISVMLGIILFLIILVKQIKEKSIGTVNVFLGLGCLIFLGISFAYAFAIAWFSDFLFVAGIQPLTLNFYSIGLPAILSFSYFTNLVNVYFWFKRRKTI</sequence>
<name>A0AC61R9F0_9FIRM</name>
<comment type="caution">
    <text evidence="1">The sequence shown here is derived from an EMBL/GenBank/DDBJ whole genome shotgun (WGS) entry which is preliminary data.</text>
</comment>
<organism evidence="1 2">
    <name type="scientific">Dubosiella muris</name>
    <dbReference type="NCBI Taxonomy" id="3038133"/>
    <lineage>
        <taxon>Bacteria</taxon>
        <taxon>Bacillati</taxon>
        <taxon>Bacillota</taxon>
        <taxon>Erysipelotrichia</taxon>
        <taxon>Erysipelotrichales</taxon>
        <taxon>Erysipelotrichaceae</taxon>
        <taxon>Dubosiella</taxon>
    </lineage>
</organism>
<evidence type="ECO:0000313" key="1">
    <source>
        <dbReference type="EMBL" id="TGY66864.1"/>
    </source>
</evidence>